<dbReference type="GO" id="GO:0006520">
    <property type="term" value="P:amino acid metabolic process"/>
    <property type="evidence" value="ECO:0007669"/>
    <property type="project" value="InterPro"/>
</dbReference>
<sequence>MHNYCTKTDNPDKPASINQLSPVAFRDALKKANIDRCFILNLDDRIDYSHQILEKLIPLEQLKALEYEHEAIFFEIGARTNSLMAVFIWKTNRGQASGGVDFKYQPNMADFIQHGCRFSKTLGVKCALAGLWSGGGKGIIAAPEEGSKSLASEFRRKAFMDFGEFLTTLNGCFIAGYGVGGSVEDTDTMFSQTRYVSNLSPDYGGSSNSYHYTALGVIKSMEAALTFLNLGTLKGKTVAIQGAGRVGEVIIGELLQKGVANITVSETNSFRAEDVRQTFAEIGSGRLTINKVDAVDTSIFCQPCDIFAPCARGNTLDQYTIPMLDTKIICGSSNFPVHSVDDLELLKKNNILYVTDVVPNRMGIVANSLEMYGRMEDDPELKKHLSYDWEHSIYRTTLRILEAAAEHNIYPKAAADMLGKKLSLEINPWFPGRTQNIIRGLKSSGWNEGRDFWRERWSY</sequence>
<comment type="caution">
    <text evidence="4">The sequence shown here is derived from an EMBL/GenBank/DDBJ whole genome shotgun (WGS) entry which is preliminary data.</text>
</comment>
<accession>A0A9D4JQ54</accession>
<name>A0A9D4JQ54_DREPO</name>
<dbReference type="InterPro" id="IPR036291">
    <property type="entry name" value="NAD(P)-bd_dom_sf"/>
</dbReference>
<evidence type="ECO:0000259" key="3">
    <source>
        <dbReference type="SMART" id="SM00839"/>
    </source>
</evidence>
<evidence type="ECO:0000256" key="1">
    <source>
        <dbReference type="ARBA" id="ARBA00006382"/>
    </source>
</evidence>
<dbReference type="Gene3D" id="3.40.50.10860">
    <property type="entry name" value="Leucine Dehydrogenase, chain A, domain 1"/>
    <property type="match status" value="1"/>
</dbReference>
<dbReference type="PANTHER" id="PTHR42722">
    <property type="entry name" value="LEUCINE DEHYDROGENASE"/>
    <property type="match status" value="1"/>
</dbReference>
<dbReference type="InterPro" id="IPR006095">
    <property type="entry name" value="Glu/Leu/Phe/Val/Trp_DH"/>
</dbReference>
<organism evidence="4 5">
    <name type="scientific">Dreissena polymorpha</name>
    <name type="common">Zebra mussel</name>
    <name type="synonym">Mytilus polymorpha</name>
    <dbReference type="NCBI Taxonomy" id="45954"/>
    <lineage>
        <taxon>Eukaryota</taxon>
        <taxon>Metazoa</taxon>
        <taxon>Spiralia</taxon>
        <taxon>Lophotrochozoa</taxon>
        <taxon>Mollusca</taxon>
        <taxon>Bivalvia</taxon>
        <taxon>Autobranchia</taxon>
        <taxon>Heteroconchia</taxon>
        <taxon>Euheterodonta</taxon>
        <taxon>Imparidentia</taxon>
        <taxon>Neoheterodontei</taxon>
        <taxon>Myida</taxon>
        <taxon>Dreissenoidea</taxon>
        <taxon>Dreissenidae</taxon>
        <taxon>Dreissena</taxon>
    </lineage>
</organism>
<dbReference type="SUPFAM" id="SSF51735">
    <property type="entry name" value="NAD(P)-binding Rossmann-fold domains"/>
    <property type="match status" value="1"/>
</dbReference>
<keyword evidence="5" id="KW-1185">Reference proteome</keyword>
<dbReference type="InterPro" id="IPR016211">
    <property type="entry name" value="Glu/Phe/Leu/Val/Trp_DH_bac/arc"/>
</dbReference>
<dbReference type="Proteomes" id="UP000828390">
    <property type="component" value="Unassembled WGS sequence"/>
</dbReference>
<dbReference type="Gene3D" id="3.40.50.720">
    <property type="entry name" value="NAD(P)-binding Rossmann-like Domain"/>
    <property type="match status" value="1"/>
</dbReference>
<feature type="domain" description="Glutamate/phenylalanine/leucine/valine/L-tryptophan dehydrogenase C-terminal" evidence="3">
    <location>
        <begin position="197"/>
        <end position="425"/>
    </location>
</feature>
<evidence type="ECO:0000256" key="2">
    <source>
        <dbReference type="RuleBase" id="RU004417"/>
    </source>
</evidence>
<reference evidence="4" key="1">
    <citation type="journal article" date="2019" name="bioRxiv">
        <title>The Genome of the Zebra Mussel, Dreissena polymorpha: A Resource for Invasive Species Research.</title>
        <authorList>
            <person name="McCartney M.A."/>
            <person name="Auch B."/>
            <person name="Kono T."/>
            <person name="Mallez S."/>
            <person name="Zhang Y."/>
            <person name="Obille A."/>
            <person name="Becker A."/>
            <person name="Abrahante J.E."/>
            <person name="Garbe J."/>
            <person name="Badalamenti J.P."/>
            <person name="Herman A."/>
            <person name="Mangelson H."/>
            <person name="Liachko I."/>
            <person name="Sullivan S."/>
            <person name="Sone E.D."/>
            <person name="Koren S."/>
            <person name="Silverstein K.A.T."/>
            <person name="Beckman K.B."/>
            <person name="Gohl D.M."/>
        </authorList>
    </citation>
    <scope>NUCLEOTIDE SEQUENCE</scope>
    <source>
        <strain evidence="4">Duluth1</strain>
        <tissue evidence="4">Whole animal</tissue>
    </source>
</reference>
<evidence type="ECO:0000313" key="5">
    <source>
        <dbReference type="Proteomes" id="UP000828390"/>
    </source>
</evidence>
<proteinExistence type="inferred from homology"/>
<dbReference type="InterPro" id="IPR046346">
    <property type="entry name" value="Aminoacid_DH-like_N_sf"/>
</dbReference>
<dbReference type="SMART" id="SM00839">
    <property type="entry name" value="ELFV_dehydrog"/>
    <property type="match status" value="1"/>
</dbReference>
<dbReference type="EMBL" id="JAIWYP010000005">
    <property type="protein sequence ID" value="KAH3816813.1"/>
    <property type="molecule type" value="Genomic_DNA"/>
</dbReference>
<dbReference type="PANTHER" id="PTHR42722:SF1">
    <property type="entry name" value="VALINE DEHYDROGENASE"/>
    <property type="match status" value="1"/>
</dbReference>
<dbReference type="InterPro" id="IPR006096">
    <property type="entry name" value="Glu/Leu/Phe/Val/Trp_DH_C"/>
</dbReference>
<evidence type="ECO:0000313" key="4">
    <source>
        <dbReference type="EMBL" id="KAH3816813.1"/>
    </source>
</evidence>
<dbReference type="SUPFAM" id="SSF53223">
    <property type="entry name" value="Aminoacid dehydrogenase-like, N-terminal domain"/>
    <property type="match status" value="1"/>
</dbReference>
<dbReference type="Pfam" id="PF00208">
    <property type="entry name" value="ELFV_dehydrog"/>
    <property type="match status" value="1"/>
</dbReference>
<gene>
    <name evidence="4" type="ORF">DPMN_118336</name>
</gene>
<reference evidence="4" key="2">
    <citation type="submission" date="2020-11" db="EMBL/GenBank/DDBJ databases">
        <authorList>
            <person name="McCartney M.A."/>
            <person name="Auch B."/>
            <person name="Kono T."/>
            <person name="Mallez S."/>
            <person name="Becker A."/>
            <person name="Gohl D.M."/>
            <person name="Silverstein K.A.T."/>
            <person name="Koren S."/>
            <person name="Bechman K.B."/>
            <person name="Herman A."/>
            <person name="Abrahante J.E."/>
            <person name="Garbe J."/>
        </authorList>
    </citation>
    <scope>NUCLEOTIDE SEQUENCE</scope>
    <source>
        <strain evidence="4">Duluth1</strain>
        <tissue evidence="4">Whole animal</tissue>
    </source>
</reference>
<dbReference type="GO" id="GO:0016639">
    <property type="term" value="F:oxidoreductase activity, acting on the CH-NH2 group of donors, NAD or NADP as acceptor"/>
    <property type="evidence" value="ECO:0007669"/>
    <property type="project" value="InterPro"/>
</dbReference>
<keyword evidence="2" id="KW-0560">Oxidoreductase</keyword>
<dbReference type="PRINTS" id="PR00082">
    <property type="entry name" value="GLFDHDRGNASE"/>
</dbReference>
<comment type="similarity">
    <text evidence="1 2">Belongs to the Glu/Leu/Phe/Val dehydrogenases family.</text>
</comment>
<protein>
    <recommendedName>
        <fullName evidence="3">Glutamate/phenylalanine/leucine/valine/L-tryptophan dehydrogenase C-terminal domain-containing protein</fullName>
    </recommendedName>
</protein>
<dbReference type="AlphaFoldDB" id="A0A9D4JQ54"/>